<feature type="region of interest" description="Disordered" evidence="1">
    <location>
        <begin position="123"/>
        <end position="204"/>
    </location>
</feature>
<feature type="region of interest" description="Disordered" evidence="1">
    <location>
        <begin position="85"/>
        <end position="109"/>
    </location>
</feature>
<evidence type="ECO:0000256" key="1">
    <source>
        <dbReference type="SAM" id="MobiDB-lite"/>
    </source>
</evidence>
<name>A0A194PRL8_PAPXU</name>
<gene>
    <name evidence="3" type="ORF">RR46_12945</name>
</gene>
<feature type="compositionally biased region" description="Polar residues" evidence="1">
    <location>
        <begin position="150"/>
        <end position="185"/>
    </location>
</feature>
<evidence type="ECO:0000313" key="4">
    <source>
        <dbReference type="Proteomes" id="UP000053268"/>
    </source>
</evidence>
<proteinExistence type="predicted"/>
<feature type="chain" id="PRO_5008263578" evidence="2">
    <location>
        <begin position="19"/>
        <end position="204"/>
    </location>
</feature>
<dbReference type="EMBL" id="KQ459601">
    <property type="protein sequence ID" value="KPI93780.1"/>
    <property type="molecule type" value="Genomic_DNA"/>
</dbReference>
<dbReference type="AlphaFoldDB" id="A0A194PRL8"/>
<dbReference type="Proteomes" id="UP000053268">
    <property type="component" value="Unassembled WGS sequence"/>
</dbReference>
<feature type="compositionally biased region" description="Low complexity" evidence="1">
    <location>
        <begin position="189"/>
        <end position="204"/>
    </location>
</feature>
<keyword evidence="2" id="KW-0732">Signal</keyword>
<feature type="compositionally biased region" description="Polar residues" evidence="1">
    <location>
        <begin position="130"/>
        <end position="139"/>
    </location>
</feature>
<sequence length="204" mass="21858">MGTLLMLFFWTSINCVASELRSTVGRKHDLRYGFHKVADCASFEQSFLCIQKCVDLNYDVAHADKDCKCTCFIKKDREKYKSVSAATRTRWRSGAPKTSIPPWAGGQHVVQKETVPEINILDSSEEDLKSNSTNNSNGEDTLKDTVTGGDDSNSTAATDTGTSVANGDVSTNGDSEVTADTSLSTAAVEGASAAEEQATEAPAE</sequence>
<organism evidence="3 4">
    <name type="scientific">Papilio xuthus</name>
    <name type="common">Asian swallowtail butterfly</name>
    <dbReference type="NCBI Taxonomy" id="66420"/>
    <lineage>
        <taxon>Eukaryota</taxon>
        <taxon>Metazoa</taxon>
        <taxon>Ecdysozoa</taxon>
        <taxon>Arthropoda</taxon>
        <taxon>Hexapoda</taxon>
        <taxon>Insecta</taxon>
        <taxon>Pterygota</taxon>
        <taxon>Neoptera</taxon>
        <taxon>Endopterygota</taxon>
        <taxon>Lepidoptera</taxon>
        <taxon>Glossata</taxon>
        <taxon>Ditrysia</taxon>
        <taxon>Papilionoidea</taxon>
        <taxon>Papilionidae</taxon>
        <taxon>Papilioninae</taxon>
        <taxon>Papilio</taxon>
    </lineage>
</organism>
<feature type="signal peptide" evidence="2">
    <location>
        <begin position="1"/>
        <end position="18"/>
    </location>
</feature>
<evidence type="ECO:0000313" key="3">
    <source>
        <dbReference type="EMBL" id="KPI93780.1"/>
    </source>
</evidence>
<evidence type="ECO:0000256" key="2">
    <source>
        <dbReference type="SAM" id="SignalP"/>
    </source>
</evidence>
<keyword evidence="4" id="KW-1185">Reference proteome</keyword>
<protein>
    <submittedName>
        <fullName evidence="3">Uncharacterized protein</fullName>
    </submittedName>
</protein>
<accession>A0A194PRL8</accession>
<reference evidence="3 4" key="1">
    <citation type="journal article" date="2015" name="Nat. Commun.">
        <title>Outbred genome sequencing and CRISPR/Cas9 gene editing in butterflies.</title>
        <authorList>
            <person name="Li X."/>
            <person name="Fan D."/>
            <person name="Zhang W."/>
            <person name="Liu G."/>
            <person name="Zhang L."/>
            <person name="Zhao L."/>
            <person name="Fang X."/>
            <person name="Chen L."/>
            <person name="Dong Y."/>
            <person name="Chen Y."/>
            <person name="Ding Y."/>
            <person name="Zhao R."/>
            <person name="Feng M."/>
            <person name="Zhu Y."/>
            <person name="Feng Y."/>
            <person name="Jiang X."/>
            <person name="Zhu D."/>
            <person name="Xiang H."/>
            <person name="Feng X."/>
            <person name="Li S."/>
            <person name="Wang J."/>
            <person name="Zhang G."/>
            <person name="Kronforst M.R."/>
            <person name="Wang W."/>
        </authorList>
    </citation>
    <scope>NUCLEOTIDE SEQUENCE [LARGE SCALE GENOMIC DNA]</scope>
    <source>
        <strain evidence="3">Ya'a_city_454_Px</strain>
        <tissue evidence="3">Whole body</tissue>
    </source>
</reference>